<keyword evidence="2" id="KW-0808">Transferase</keyword>
<dbReference type="SUPFAM" id="SSF55729">
    <property type="entry name" value="Acyl-CoA N-acyltransferases (Nat)"/>
    <property type="match status" value="1"/>
</dbReference>
<keyword evidence="3" id="KW-1185">Reference proteome</keyword>
<proteinExistence type="predicted"/>
<dbReference type="Proteomes" id="UP000198964">
    <property type="component" value="Unassembled WGS sequence"/>
</dbReference>
<dbReference type="Gene3D" id="3.40.630.30">
    <property type="match status" value="1"/>
</dbReference>
<feature type="domain" description="N-acetyltransferase" evidence="1">
    <location>
        <begin position="11"/>
        <end position="172"/>
    </location>
</feature>
<accession>A0A1I2JUK6</accession>
<evidence type="ECO:0000313" key="3">
    <source>
        <dbReference type="Proteomes" id="UP000198964"/>
    </source>
</evidence>
<dbReference type="InterPro" id="IPR016181">
    <property type="entry name" value="Acyl_CoA_acyltransferase"/>
</dbReference>
<dbReference type="AlphaFoldDB" id="A0A1I2JUK6"/>
<dbReference type="EMBL" id="FONW01000009">
    <property type="protein sequence ID" value="SFF56817.1"/>
    <property type="molecule type" value="Genomic_DNA"/>
</dbReference>
<dbReference type="PANTHER" id="PTHR43415">
    <property type="entry name" value="SPERMIDINE N(1)-ACETYLTRANSFERASE"/>
    <property type="match status" value="1"/>
</dbReference>
<gene>
    <name evidence="2" type="ORF">SAMN05216283_109137</name>
</gene>
<dbReference type="RefSeq" id="WP_093920817.1">
    <property type="nucleotide sequence ID" value="NZ_FONW01000009.1"/>
</dbReference>
<name>A0A1I2JUK6_9BACT</name>
<dbReference type="STRING" id="655355.SAMN05216283_109137"/>
<evidence type="ECO:0000259" key="1">
    <source>
        <dbReference type="PROSITE" id="PS51186"/>
    </source>
</evidence>
<evidence type="ECO:0000313" key="2">
    <source>
        <dbReference type="EMBL" id="SFF56817.1"/>
    </source>
</evidence>
<organism evidence="2 3">
    <name type="scientific">Sunxiuqinia elliptica</name>
    <dbReference type="NCBI Taxonomy" id="655355"/>
    <lineage>
        <taxon>Bacteria</taxon>
        <taxon>Pseudomonadati</taxon>
        <taxon>Bacteroidota</taxon>
        <taxon>Bacteroidia</taxon>
        <taxon>Marinilabiliales</taxon>
        <taxon>Prolixibacteraceae</taxon>
        <taxon>Sunxiuqinia</taxon>
    </lineage>
</organism>
<dbReference type="CDD" id="cd04301">
    <property type="entry name" value="NAT_SF"/>
    <property type="match status" value="1"/>
</dbReference>
<dbReference type="InterPro" id="IPR000182">
    <property type="entry name" value="GNAT_dom"/>
</dbReference>
<protein>
    <submittedName>
        <fullName evidence="2">Diamine N-acetyltransferase</fullName>
    </submittedName>
</protein>
<dbReference type="Pfam" id="PF13302">
    <property type="entry name" value="Acetyltransf_3"/>
    <property type="match status" value="1"/>
</dbReference>
<dbReference type="PROSITE" id="PS51186">
    <property type="entry name" value="GNAT"/>
    <property type="match status" value="1"/>
</dbReference>
<reference evidence="2 3" key="1">
    <citation type="submission" date="2016-10" db="EMBL/GenBank/DDBJ databases">
        <authorList>
            <person name="de Groot N.N."/>
        </authorList>
    </citation>
    <scope>NUCLEOTIDE SEQUENCE [LARGE SCALE GENOMIC DNA]</scope>
    <source>
        <strain evidence="2 3">CGMCC 1.9156</strain>
    </source>
</reference>
<sequence length="177" mass="20294">MKQNQLAFGNIRLRALEPEDLGTIYQWENDPAIWQVSNTHAPFSMFILKQYIEESHRDIFETKQLRLIIENTAGKAVGAIDLFDFDPYHQRAGIGILVYDESDRGQGLATDALELMKKYAVDVLGLHQLYANITTNNPSSIKLFTKAGFKLSGCKKDWIKTPKEWLDEELYQLILSK</sequence>
<dbReference type="PANTHER" id="PTHR43415:SF3">
    <property type="entry name" value="GNAT-FAMILY ACETYLTRANSFERASE"/>
    <property type="match status" value="1"/>
</dbReference>
<dbReference type="GO" id="GO:0016747">
    <property type="term" value="F:acyltransferase activity, transferring groups other than amino-acyl groups"/>
    <property type="evidence" value="ECO:0007669"/>
    <property type="project" value="InterPro"/>
</dbReference>